<feature type="compositionally biased region" description="Polar residues" evidence="12">
    <location>
        <begin position="340"/>
        <end position="352"/>
    </location>
</feature>
<dbReference type="GO" id="GO:0070203">
    <property type="term" value="P:regulation of establishment of protein localization to telomere"/>
    <property type="evidence" value="ECO:0007669"/>
    <property type="project" value="Ensembl"/>
</dbReference>
<dbReference type="GO" id="GO:0070200">
    <property type="term" value="P:establishment of protein localization to telomere"/>
    <property type="evidence" value="ECO:0007669"/>
    <property type="project" value="Ensembl"/>
</dbReference>
<keyword evidence="3" id="KW-0158">Chromosome</keyword>
<dbReference type="GO" id="GO:0070198">
    <property type="term" value="P:protein localization to chromosome, telomeric region"/>
    <property type="evidence" value="ECO:0007669"/>
    <property type="project" value="Ensembl"/>
</dbReference>
<feature type="region of interest" description="Disordered" evidence="12">
    <location>
        <begin position="237"/>
        <end position="370"/>
    </location>
</feature>
<dbReference type="GO" id="GO:0044877">
    <property type="term" value="F:protein-containing complex binding"/>
    <property type="evidence" value="ECO:0007669"/>
    <property type="project" value="Ensembl"/>
</dbReference>
<dbReference type="GO" id="GO:0005697">
    <property type="term" value="C:telomerase holoenzyme complex"/>
    <property type="evidence" value="ECO:0007669"/>
    <property type="project" value="InterPro"/>
</dbReference>
<dbReference type="STRING" id="10141.ENSCPOP00000009622"/>
<dbReference type="GO" id="GO:0007004">
    <property type="term" value="P:telomere maintenance via telomerase"/>
    <property type="evidence" value="ECO:0007669"/>
    <property type="project" value="Ensembl"/>
</dbReference>
<dbReference type="OrthoDB" id="9899304at2759"/>
<keyword evidence="9" id="KW-0539">Nucleus</keyword>
<feature type="compositionally biased region" description="Polar residues" evidence="12">
    <location>
        <begin position="297"/>
        <end position="310"/>
    </location>
</feature>
<dbReference type="PANTHER" id="PTHR14487">
    <property type="entry name" value="ADRENOCORTICAL DYSPLASIA PROTEIN ACD"/>
    <property type="match status" value="1"/>
</dbReference>
<keyword evidence="15" id="KW-1185">Reference proteome</keyword>
<dbReference type="GO" id="GO:0070182">
    <property type="term" value="F:DNA polymerase binding"/>
    <property type="evidence" value="ECO:0007669"/>
    <property type="project" value="Ensembl"/>
</dbReference>
<dbReference type="OMA" id="FDCLEEH"/>
<dbReference type="GO" id="GO:0042162">
    <property type="term" value="F:telomeric DNA binding"/>
    <property type="evidence" value="ECO:0007669"/>
    <property type="project" value="Ensembl"/>
</dbReference>
<dbReference type="InParanoid" id="H0VHI6"/>
<dbReference type="GO" id="GO:0031848">
    <property type="term" value="P:protection from non-homologous end joining at telomere"/>
    <property type="evidence" value="ECO:0007669"/>
    <property type="project" value="Ensembl"/>
</dbReference>
<comment type="subcellular location">
    <subcellularLocation>
        <location evidence="2">Chromosome</location>
        <location evidence="2">Telomere</location>
    </subcellularLocation>
    <subcellularLocation>
        <location evidence="1">Nucleus</location>
    </subcellularLocation>
</comment>
<keyword evidence="8" id="KW-0238">DNA-binding</keyword>
<dbReference type="InterPro" id="IPR028631">
    <property type="entry name" value="ACD"/>
</dbReference>
<evidence type="ECO:0000256" key="10">
    <source>
        <dbReference type="ARBA" id="ARBA00053730"/>
    </source>
</evidence>
<gene>
    <name evidence="14" type="primary">ACD</name>
</gene>
<evidence type="ECO:0000256" key="8">
    <source>
        <dbReference type="ARBA" id="ARBA00023125"/>
    </source>
</evidence>
<dbReference type="Gene3D" id="2.40.50.960">
    <property type="match status" value="1"/>
</dbReference>
<dbReference type="GO" id="GO:0032202">
    <property type="term" value="P:telomere assembly"/>
    <property type="evidence" value="ECO:0007669"/>
    <property type="project" value="Ensembl"/>
</dbReference>
<dbReference type="GO" id="GO:0030326">
    <property type="term" value="P:embryonic limb morphogenesis"/>
    <property type="evidence" value="ECO:0007669"/>
    <property type="project" value="Ensembl"/>
</dbReference>
<feature type="compositionally biased region" description="Low complexity" evidence="12">
    <location>
        <begin position="256"/>
        <end position="270"/>
    </location>
</feature>
<keyword evidence="5" id="KW-0597">Phosphoprotein</keyword>
<dbReference type="KEGG" id="cpoc:100730199"/>
<comment type="subunit">
    <text evidence="11">Component of the shelterin complex (telosome) composed of TERF1, TERF2, TINF2, TERF2IP ACD and POT1. Forms heterodimers with POT1. Identified in a complex with POT1 and single-stranded telomeric DNA. Interacts with STN1 and TINF2.</text>
</comment>
<name>H0VHI6_CAVPO</name>
<dbReference type="HOGENOM" id="CLU_619569_0_0_1"/>
<dbReference type="EMBL" id="AAKN02026503">
    <property type="status" value="NOT_ANNOTATED_CDS"/>
    <property type="molecule type" value="Genomic_DNA"/>
</dbReference>
<dbReference type="GO" id="GO:0006886">
    <property type="term" value="P:intracellular protein transport"/>
    <property type="evidence" value="ECO:0007669"/>
    <property type="project" value="Ensembl"/>
</dbReference>
<organism evidence="14 15">
    <name type="scientific">Cavia porcellus</name>
    <name type="common">Guinea pig</name>
    <dbReference type="NCBI Taxonomy" id="10141"/>
    <lineage>
        <taxon>Eukaryota</taxon>
        <taxon>Metazoa</taxon>
        <taxon>Chordata</taxon>
        <taxon>Craniata</taxon>
        <taxon>Vertebrata</taxon>
        <taxon>Euteleostomi</taxon>
        <taxon>Mammalia</taxon>
        <taxon>Eutheria</taxon>
        <taxon>Euarchontoglires</taxon>
        <taxon>Glires</taxon>
        <taxon>Rodentia</taxon>
        <taxon>Hystricomorpha</taxon>
        <taxon>Caviidae</taxon>
        <taxon>Cavia</taxon>
    </lineage>
</organism>
<dbReference type="GO" id="GO:0035282">
    <property type="term" value="P:segmentation"/>
    <property type="evidence" value="ECO:0007669"/>
    <property type="project" value="Ensembl"/>
</dbReference>
<reference evidence="15" key="1">
    <citation type="journal article" date="2011" name="Nature">
        <title>A high-resolution map of human evolutionary constraint using 29 mammals.</title>
        <authorList>
            <person name="Lindblad-Toh K."/>
            <person name="Garber M."/>
            <person name="Zuk O."/>
            <person name="Lin M.F."/>
            <person name="Parker B.J."/>
            <person name="Washietl S."/>
            <person name="Kheradpour P."/>
            <person name="Ernst J."/>
            <person name="Jordan G."/>
            <person name="Mauceli E."/>
            <person name="Ward L.D."/>
            <person name="Lowe C.B."/>
            <person name="Holloway A.K."/>
            <person name="Clamp M."/>
            <person name="Gnerre S."/>
            <person name="Alfoldi J."/>
            <person name="Beal K."/>
            <person name="Chang J."/>
            <person name="Clawson H."/>
            <person name="Cuff J."/>
            <person name="Di Palma F."/>
            <person name="Fitzgerald S."/>
            <person name="Flicek P."/>
            <person name="Guttman M."/>
            <person name="Hubisz M.J."/>
            <person name="Jaffe D.B."/>
            <person name="Jungreis I."/>
            <person name="Kent W.J."/>
            <person name="Kostka D."/>
            <person name="Lara M."/>
            <person name="Martins A.L."/>
            <person name="Massingham T."/>
            <person name="Moltke I."/>
            <person name="Raney B.J."/>
            <person name="Rasmussen M.D."/>
            <person name="Robinson J."/>
            <person name="Stark A."/>
            <person name="Vilella A.J."/>
            <person name="Wen J."/>
            <person name="Xie X."/>
            <person name="Zody M.C."/>
            <person name="Baldwin J."/>
            <person name="Bloom T."/>
            <person name="Chin C.W."/>
            <person name="Heiman D."/>
            <person name="Nicol R."/>
            <person name="Nusbaum C."/>
            <person name="Young S."/>
            <person name="Wilkinson J."/>
            <person name="Worley K.C."/>
            <person name="Kovar C.L."/>
            <person name="Muzny D.M."/>
            <person name="Gibbs R.A."/>
            <person name="Cree A."/>
            <person name="Dihn H.H."/>
            <person name="Fowler G."/>
            <person name="Jhangiani S."/>
            <person name="Joshi V."/>
            <person name="Lee S."/>
            <person name="Lewis L.R."/>
            <person name="Nazareth L.V."/>
            <person name="Okwuonu G."/>
            <person name="Santibanez J."/>
            <person name="Warren W.C."/>
            <person name="Mardis E.R."/>
            <person name="Weinstock G.M."/>
            <person name="Wilson R.K."/>
            <person name="Delehaunty K."/>
            <person name="Dooling D."/>
            <person name="Fronik C."/>
            <person name="Fulton L."/>
            <person name="Fulton B."/>
            <person name="Graves T."/>
            <person name="Minx P."/>
            <person name="Sodergren E."/>
            <person name="Birney E."/>
            <person name="Margulies E.H."/>
            <person name="Herrero J."/>
            <person name="Green E.D."/>
            <person name="Haussler D."/>
            <person name="Siepel A."/>
            <person name="Goldman N."/>
            <person name="Pollard K.S."/>
            <person name="Pedersen J.S."/>
            <person name="Lander E.S."/>
            <person name="Kellis M."/>
        </authorList>
    </citation>
    <scope>NUCLEOTIDE SEQUENCE [LARGE SCALE GENOMIC DNA]</scope>
    <source>
        <strain evidence="15">2N</strain>
    </source>
</reference>
<sequence>MGTLVLRPWIRELILRSEELSSPQAGQLLKVLQDVVTAGPSHASDILDGGAMLLVSDGTHSIRCLVTQEALNTSDWEEKEFGFTGAEGRLLLLQVCEVRIQIADRGSPAEFYLQVDRFNLLPTEQPRVPVTGCNQDLDVQRKLYDCLEDHLSESNSSNTGLTLTQLLDEVQEDQEHRRALVHLAESCLILAGPCTAPPLTGWAASRCRATEEALYTVPSLLLHVSENDQQILNSLSSSQRTQGAPSLPGHEPSEDSASISLLPASPLATPDPVHRDSSQPSPTICSAPGPVLPISPHRSNTPDSPYLSCTPSPPSLGQVPSPHQAHNTKPQKLNLEFKEQGSTPNKQQCSPETRTKRDQEPCAVWDPPTRHRDGSAFQYEYEPPCASLCAQVQAARLPPELVAWALHLLMEPKPQAEPAQV</sequence>
<dbReference type="eggNOG" id="ENOG502SAN8">
    <property type="taxonomic scope" value="Eukaryota"/>
</dbReference>
<dbReference type="PANTHER" id="PTHR14487:SF3">
    <property type="entry name" value="ADRENOCORTICAL DYSPLASIA PROTEIN HOMOLOG"/>
    <property type="match status" value="1"/>
</dbReference>
<dbReference type="GO" id="GO:0001501">
    <property type="term" value="P:skeletal system development"/>
    <property type="evidence" value="ECO:0007669"/>
    <property type="project" value="Ensembl"/>
</dbReference>
<dbReference type="GO" id="GO:0032211">
    <property type="term" value="P:negative regulation of telomere maintenance via telomerase"/>
    <property type="evidence" value="ECO:0007669"/>
    <property type="project" value="Ensembl"/>
</dbReference>
<dbReference type="Ensembl" id="ENSCPOT00000010817.3">
    <property type="protein sequence ID" value="ENSCPOP00000009622.3"/>
    <property type="gene ID" value="ENSCPOG00000010719.4"/>
</dbReference>
<evidence type="ECO:0000256" key="1">
    <source>
        <dbReference type="ARBA" id="ARBA00004123"/>
    </source>
</evidence>
<dbReference type="AlphaFoldDB" id="H0VHI6"/>
<evidence type="ECO:0000313" key="14">
    <source>
        <dbReference type="Ensembl" id="ENSCPOP00000009622.3"/>
    </source>
</evidence>
<keyword evidence="4" id="KW-1017">Isopeptide bond</keyword>
<dbReference type="GO" id="GO:0010521">
    <property type="term" value="F:telomerase inhibitor activity"/>
    <property type="evidence" value="ECO:0007669"/>
    <property type="project" value="Ensembl"/>
</dbReference>
<evidence type="ECO:0000256" key="12">
    <source>
        <dbReference type="SAM" id="MobiDB-lite"/>
    </source>
</evidence>
<dbReference type="GeneID" id="100730199"/>
<evidence type="ECO:0000313" key="15">
    <source>
        <dbReference type="Proteomes" id="UP000005447"/>
    </source>
</evidence>
<dbReference type="VEuPathDB" id="HostDB:ENSCPOG00000010719"/>
<dbReference type="Proteomes" id="UP000005447">
    <property type="component" value="Unassembled WGS sequence"/>
</dbReference>
<dbReference type="FunFam" id="2.40.50.960:FF:000001">
    <property type="entry name" value="ACD, shelterin complex subunit and telomerase recruitment factor"/>
    <property type="match status" value="1"/>
</dbReference>
<dbReference type="FunCoup" id="H0VHI6">
    <property type="interactions" value="1214"/>
</dbReference>
<dbReference type="RefSeq" id="XP_063103593.1">
    <property type="nucleotide sequence ID" value="XM_063247523.1"/>
</dbReference>
<evidence type="ECO:0000256" key="11">
    <source>
        <dbReference type="ARBA" id="ARBA00063822"/>
    </source>
</evidence>
<dbReference type="Bgee" id="ENSCPOG00000010719">
    <property type="expression patterns" value="Expressed in pituitary gland and 13 other cell types or tissues"/>
</dbReference>
<keyword evidence="7" id="KW-0779">Telomere</keyword>
<evidence type="ECO:0000256" key="7">
    <source>
        <dbReference type="ARBA" id="ARBA00022895"/>
    </source>
</evidence>
<proteinExistence type="predicted"/>
<accession>H0VHI6</accession>
<reference evidence="14" key="3">
    <citation type="submission" date="2025-09" db="UniProtKB">
        <authorList>
            <consortium name="Ensembl"/>
        </authorList>
    </citation>
    <scope>IDENTIFICATION</scope>
    <source>
        <strain evidence="14">2N</strain>
    </source>
</reference>
<evidence type="ECO:0000256" key="5">
    <source>
        <dbReference type="ARBA" id="ARBA00022553"/>
    </source>
</evidence>
<comment type="function">
    <text evidence="10">Component of the shelterin complex (telosome) that is involved in the regulation of telomere length and protection. Shelterin associates with arrays of double-stranded TTAGGG repeats added by telomerase and protects chromosome ends. Without its protective activity, telomeres are no longer hidden from the DNA damage surveillance and chromosome ends are inappropriately processed by DNA repair pathways. Promotes binding of POT1 to single-stranded telomeric DNA. Modulates the inhibitory effects of POT1 on telomere elongation. The ACD-POT1 heterodimer enhances telomere elongation by recruiting telomerase to telomeres and increasing its processivity. May play a role in organogenesis.</text>
</comment>
<dbReference type="GO" id="GO:0070187">
    <property type="term" value="C:shelterin complex"/>
    <property type="evidence" value="ECO:0007669"/>
    <property type="project" value="Ensembl"/>
</dbReference>
<dbReference type="GO" id="GO:0001655">
    <property type="term" value="P:urogenital system development"/>
    <property type="evidence" value="ECO:0007669"/>
    <property type="project" value="Ensembl"/>
</dbReference>
<dbReference type="GeneTree" id="ENSGT00390000004877"/>
<reference evidence="14" key="2">
    <citation type="submission" date="2025-08" db="UniProtKB">
        <authorList>
            <consortium name="Ensembl"/>
        </authorList>
    </citation>
    <scope>IDENTIFICATION</scope>
    <source>
        <strain evidence="14">2N</strain>
    </source>
</reference>
<keyword evidence="6" id="KW-0832">Ubl conjugation</keyword>
<dbReference type="InterPro" id="IPR019437">
    <property type="entry name" value="TPP1/Est3"/>
</dbReference>
<dbReference type="RefSeq" id="XP_003472199.2">
    <property type="nucleotide sequence ID" value="XM_003472151.5"/>
</dbReference>
<evidence type="ECO:0000256" key="6">
    <source>
        <dbReference type="ARBA" id="ARBA00022843"/>
    </source>
</evidence>
<evidence type="ECO:0000259" key="13">
    <source>
        <dbReference type="Pfam" id="PF10341"/>
    </source>
</evidence>
<feature type="domain" description="Shelterin complex subunit TPP1/Est3" evidence="13">
    <location>
        <begin position="6"/>
        <end position="151"/>
    </location>
</feature>
<dbReference type="Pfam" id="PF10341">
    <property type="entry name" value="TPP1"/>
    <property type="match status" value="1"/>
</dbReference>
<evidence type="ECO:0000256" key="2">
    <source>
        <dbReference type="ARBA" id="ARBA00004574"/>
    </source>
</evidence>
<protein>
    <submittedName>
        <fullName evidence="14">ACD shelterin complex subunit and telomerase recruitment factor</fullName>
    </submittedName>
</protein>
<dbReference type="CTD" id="65057"/>
<evidence type="ECO:0000256" key="4">
    <source>
        <dbReference type="ARBA" id="ARBA00022499"/>
    </source>
</evidence>
<evidence type="ECO:0000256" key="9">
    <source>
        <dbReference type="ARBA" id="ARBA00023242"/>
    </source>
</evidence>
<dbReference type="GO" id="GO:0016604">
    <property type="term" value="C:nuclear body"/>
    <property type="evidence" value="ECO:0007669"/>
    <property type="project" value="Ensembl"/>
</dbReference>
<evidence type="ECO:0000256" key="3">
    <source>
        <dbReference type="ARBA" id="ARBA00022454"/>
    </source>
</evidence>